<organism evidence="8 9">
    <name type="scientific">Aequorivita aurantiaca</name>
    <dbReference type="NCBI Taxonomy" id="3053356"/>
    <lineage>
        <taxon>Bacteria</taxon>
        <taxon>Pseudomonadati</taxon>
        <taxon>Bacteroidota</taxon>
        <taxon>Flavobacteriia</taxon>
        <taxon>Flavobacteriales</taxon>
        <taxon>Flavobacteriaceae</taxon>
        <taxon>Aequorivita</taxon>
    </lineage>
</organism>
<dbReference type="SMART" id="SM00448">
    <property type="entry name" value="REC"/>
    <property type="match status" value="1"/>
</dbReference>
<evidence type="ECO:0000313" key="9">
    <source>
        <dbReference type="Proteomes" id="UP001244787"/>
    </source>
</evidence>
<dbReference type="CDD" id="cd17535">
    <property type="entry name" value="REC_NarL-like"/>
    <property type="match status" value="1"/>
</dbReference>
<protein>
    <submittedName>
        <fullName evidence="8">Response regulator transcription factor</fullName>
    </submittedName>
</protein>
<evidence type="ECO:0000259" key="7">
    <source>
        <dbReference type="PROSITE" id="PS50110"/>
    </source>
</evidence>
<evidence type="ECO:0000259" key="6">
    <source>
        <dbReference type="PROSITE" id="PS50043"/>
    </source>
</evidence>
<dbReference type="Gene3D" id="3.40.50.2300">
    <property type="match status" value="1"/>
</dbReference>
<dbReference type="RefSeq" id="WP_290255480.1">
    <property type="nucleotide sequence ID" value="NZ_JAUGQQ010000015.1"/>
</dbReference>
<dbReference type="PRINTS" id="PR00038">
    <property type="entry name" value="HTHLUXR"/>
</dbReference>
<dbReference type="PROSITE" id="PS50043">
    <property type="entry name" value="HTH_LUXR_2"/>
    <property type="match status" value="1"/>
</dbReference>
<dbReference type="PANTHER" id="PTHR43214">
    <property type="entry name" value="TWO-COMPONENT RESPONSE REGULATOR"/>
    <property type="match status" value="1"/>
</dbReference>
<name>A0ABT8DN10_9FLAO</name>
<feature type="modified residue" description="4-aspartylphosphate" evidence="5">
    <location>
        <position position="58"/>
    </location>
</feature>
<sequence>MANEMINVLIVDDHQLMIEGLKPLLEDEEGIGKVSGANSMKEALDFLEKNQIEVILMDVNMPDVSGIEATKNIKARYHSIKIIALTMHDDIAIITKMIKAGASGYILKRTNMIEVVEAIKIVHNNGRYISKNIQNILMDNLMDPTEDLFSTEEKKPILSEREQEVLELLAKELKNDEIAEKLFISERTVEAHRRNIFIKTKTKSVIGLMKYVIKHGLIKINIEGK</sequence>
<keyword evidence="9" id="KW-1185">Reference proteome</keyword>
<dbReference type="PROSITE" id="PS50110">
    <property type="entry name" value="RESPONSE_REGULATORY"/>
    <property type="match status" value="1"/>
</dbReference>
<dbReference type="InterPro" id="IPR039420">
    <property type="entry name" value="WalR-like"/>
</dbReference>
<dbReference type="InterPro" id="IPR011006">
    <property type="entry name" value="CheY-like_superfamily"/>
</dbReference>
<dbReference type="Pfam" id="PF00196">
    <property type="entry name" value="GerE"/>
    <property type="match status" value="1"/>
</dbReference>
<evidence type="ECO:0000256" key="1">
    <source>
        <dbReference type="ARBA" id="ARBA00022553"/>
    </source>
</evidence>
<feature type="domain" description="HTH luxR-type" evidence="6">
    <location>
        <begin position="151"/>
        <end position="216"/>
    </location>
</feature>
<evidence type="ECO:0000256" key="3">
    <source>
        <dbReference type="ARBA" id="ARBA00023125"/>
    </source>
</evidence>
<gene>
    <name evidence="8" type="ORF">QRD02_13455</name>
</gene>
<evidence type="ECO:0000256" key="2">
    <source>
        <dbReference type="ARBA" id="ARBA00023015"/>
    </source>
</evidence>
<accession>A0ABT8DN10</accession>
<reference evidence="8 9" key="1">
    <citation type="submission" date="2023-06" db="EMBL/GenBank/DDBJ databases">
        <authorList>
            <person name="Ye Y.-Q."/>
            <person name="Du Z.-J."/>
        </authorList>
    </citation>
    <scope>NUCLEOTIDE SEQUENCE [LARGE SCALE GENOMIC DNA]</scope>
    <source>
        <strain evidence="8 9">SDUM287046</strain>
    </source>
</reference>
<dbReference type="PANTHER" id="PTHR43214:SF41">
    <property type="entry name" value="NITRATE_NITRITE RESPONSE REGULATOR PROTEIN NARP"/>
    <property type="match status" value="1"/>
</dbReference>
<keyword evidence="2" id="KW-0805">Transcription regulation</keyword>
<dbReference type="SMART" id="SM00421">
    <property type="entry name" value="HTH_LUXR"/>
    <property type="match status" value="1"/>
</dbReference>
<dbReference type="InterPro" id="IPR058245">
    <property type="entry name" value="NreC/VraR/RcsB-like_REC"/>
</dbReference>
<evidence type="ECO:0000256" key="4">
    <source>
        <dbReference type="ARBA" id="ARBA00023163"/>
    </source>
</evidence>
<feature type="domain" description="Response regulatory" evidence="7">
    <location>
        <begin position="7"/>
        <end position="123"/>
    </location>
</feature>
<evidence type="ECO:0000256" key="5">
    <source>
        <dbReference type="PROSITE-ProRule" id="PRU00169"/>
    </source>
</evidence>
<dbReference type="Proteomes" id="UP001244787">
    <property type="component" value="Unassembled WGS sequence"/>
</dbReference>
<dbReference type="InterPro" id="IPR000792">
    <property type="entry name" value="Tscrpt_reg_LuxR_C"/>
</dbReference>
<dbReference type="Pfam" id="PF00072">
    <property type="entry name" value="Response_reg"/>
    <property type="match status" value="1"/>
</dbReference>
<keyword evidence="3" id="KW-0238">DNA-binding</keyword>
<dbReference type="SUPFAM" id="SSF52172">
    <property type="entry name" value="CheY-like"/>
    <property type="match status" value="1"/>
</dbReference>
<dbReference type="InterPro" id="IPR001789">
    <property type="entry name" value="Sig_transdc_resp-reg_receiver"/>
</dbReference>
<dbReference type="InterPro" id="IPR016032">
    <property type="entry name" value="Sig_transdc_resp-reg_C-effctor"/>
</dbReference>
<dbReference type="CDD" id="cd06170">
    <property type="entry name" value="LuxR_C_like"/>
    <property type="match status" value="1"/>
</dbReference>
<dbReference type="EMBL" id="JAUGQQ010000015">
    <property type="protein sequence ID" value="MDN3725389.1"/>
    <property type="molecule type" value="Genomic_DNA"/>
</dbReference>
<proteinExistence type="predicted"/>
<comment type="caution">
    <text evidence="8">The sequence shown here is derived from an EMBL/GenBank/DDBJ whole genome shotgun (WGS) entry which is preliminary data.</text>
</comment>
<dbReference type="SUPFAM" id="SSF46894">
    <property type="entry name" value="C-terminal effector domain of the bipartite response regulators"/>
    <property type="match status" value="1"/>
</dbReference>
<keyword evidence="4" id="KW-0804">Transcription</keyword>
<evidence type="ECO:0000313" key="8">
    <source>
        <dbReference type="EMBL" id="MDN3725389.1"/>
    </source>
</evidence>
<keyword evidence="1 5" id="KW-0597">Phosphoprotein</keyword>